<dbReference type="RefSeq" id="WP_013564005.1">
    <property type="nucleotide sequence ID" value="NC_014962.1"/>
</dbReference>
<evidence type="ECO:0000256" key="2">
    <source>
        <dbReference type="SAM" id="SignalP"/>
    </source>
</evidence>
<name>E8R4X0_ISOPI</name>
<dbReference type="HOGENOM" id="CLU_2825324_0_0_0"/>
<dbReference type="EMBL" id="CP002353">
    <property type="protein sequence ID" value="ADV61716.1"/>
    <property type="molecule type" value="Genomic_DNA"/>
</dbReference>
<keyword evidence="1" id="KW-1133">Transmembrane helix</keyword>
<sequence length="66" mass="7276">MNRPPLMNPRRWLASGLMALALVVTHPGVASAQEEQSNQGMVYGYVVAFFITGFCIYATLKSARRS</sequence>
<keyword evidence="2" id="KW-0732">Signal</keyword>
<protein>
    <submittedName>
        <fullName evidence="3">Uncharacterized protein</fullName>
    </submittedName>
</protein>
<accession>E8R4X0</accession>
<dbReference type="AlphaFoldDB" id="E8R4X0"/>
<organism evidence="3 4">
    <name type="scientific">Isosphaera pallida (strain ATCC 43644 / DSM 9630 / IS1B)</name>
    <dbReference type="NCBI Taxonomy" id="575540"/>
    <lineage>
        <taxon>Bacteria</taxon>
        <taxon>Pseudomonadati</taxon>
        <taxon>Planctomycetota</taxon>
        <taxon>Planctomycetia</taxon>
        <taxon>Isosphaerales</taxon>
        <taxon>Isosphaeraceae</taxon>
        <taxon>Isosphaera</taxon>
    </lineage>
</organism>
<feature type="transmembrane region" description="Helical" evidence="1">
    <location>
        <begin position="42"/>
        <end position="60"/>
    </location>
</feature>
<keyword evidence="1" id="KW-0472">Membrane</keyword>
<dbReference type="InParanoid" id="E8R4X0"/>
<evidence type="ECO:0000313" key="3">
    <source>
        <dbReference type="EMBL" id="ADV61716.1"/>
    </source>
</evidence>
<feature type="signal peptide" evidence="2">
    <location>
        <begin position="1"/>
        <end position="32"/>
    </location>
</feature>
<dbReference type="Proteomes" id="UP000008631">
    <property type="component" value="Chromosome"/>
</dbReference>
<feature type="chain" id="PRO_5003230032" evidence="2">
    <location>
        <begin position="33"/>
        <end position="66"/>
    </location>
</feature>
<gene>
    <name evidence="3" type="ordered locus">Isop_1128</name>
</gene>
<keyword evidence="1" id="KW-0812">Transmembrane</keyword>
<dbReference type="STRING" id="575540.Isop_1128"/>
<keyword evidence="4" id="KW-1185">Reference proteome</keyword>
<reference key="1">
    <citation type="submission" date="2010-11" db="EMBL/GenBank/DDBJ databases">
        <title>The complete sequence of chromosome of Isophaera pallida ATCC 43644.</title>
        <authorList>
            <consortium name="US DOE Joint Genome Institute (JGI-PGF)"/>
            <person name="Lucas S."/>
            <person name="Copeland A."/>
            <person name="Lapidus A."/>
            <person name="Bruce D."/>
            <person name="Goodwin L."/>
            <person name="Pitluck S."/>
            <person name="Kyrpides N."/>
            <person name="Mavromatis K."/>
            <person name="Pagani I."/>
            <person name="Ivanova N."/>
            <person name="Saunders E."/>
            <person name="Brettin T."/>
            <person name="Detter J.C."/>
            <person name="Han C."/>
            <person name="Tapia R."/>
            <person name="Land M."/>
            <person name="Hauser L."/>
            <person name="Markowitz V."/>
            <person name="Cheng J.-F."/>
            <person name="Hugenholtz P."/>
            <person name="Woyke T."/>
            <person name="Wu D."/>
            <person name="Eisen J.A."/>
        </authorList>
    </citation>
    <scope>NUCLEOTIDE SEQUENCE</scope>
    <source>
        <strain>ATCC 43644</strain>
    </source>
</reference>
<proteinExistence type="predicted"/>
<evidence type="ECO:0000256" key="1">
    <source>
        <dbReference type="SAM" id="Phobius"/>
    </source>
</evidence>
<reference evidence="3 4" key="2">
    <citation type="journal article" date="2011" name="Stand. Genomic Sci.">
        <title>Complete genome sequence of Isosphaera pallida type strain (IS1B).</title>
        <authorList>
            <consortium name="US DOE Joint Genome Institute (JGI-PGF)"/>
            <person name="Goker M."/>
            <person name="Cleland D."/>
            <person name="Saunders E."/>
            <person name="Lapidus A."/>
            <person name="Nolan M."/>
            <person name="Lucas S."/>
            <person name="Hammon N."/>
            <person name="Deshpande S."/>
            <person name="Cheng J.F."/>
            <person name="Tapia R."/>
            <person name="Han C."/>
            <person name="Goodwin L."/>
            <person name="Pitluck S."/>
            <person name="Liolios K."/>
            <person name="Pagani I."/>
            <person name="Ivanova N."/>
            <person name="Mavromatis K."/>
            <person name="Pati A."/>
            <person name="Chen A."/>
            <person name="Palaniappan K."/>
            <person name="Land M."/>
            <person name="Hauser L."/>
            <person name="Chang Y.J."/>
            <person name="Jeffries C.D."/>
            <person name="Detter J.C."/>
            <person name="Beck B."/>
            <person name="Woyke T."/>
            <person name="Bristow J."/>
            <person name="Eisen J.A."/>
            <person name="Markowitz V."/>
            <person name="Hugenholtz P."/>
            <person name="Kyrpides N.C."/>
            <person name="Klenk H.P."/>
        </authorList>
    </citation>
    <scope>NUCLEOTIDE SEQUENCE [LARGE SCALE GENOMIC DNA]</scope>
    <source>
        <strain evidence="4">ATCC 43644 / DSM 9630 / IS1B</strain>
    </source>
</reference>
<dbReference type="KEGG" id="ipa:Isop_1128"/>
<evidence type="ECO:0000313" key="4">
    <source>
        <dbReference type="Proteomes" id="UP000008631"/>
    </source>
</evidence>